<dbReference type="GO" id="GO:0000428">
    <property type="term" value="C:DNA-directed RNA polymerase complex"/>
    <property type="evidence" value="ECO:0007669"/>
    <property type="project" value="UniProtKB-KW"/>
</dbReference>
<dbReference type="Proteomes" id="UP001476798">
    <property type="component" value="Unassembled WGS sequence"/>
</dbReference>
<keyword evidence="1" id="KW-0240">DNA-directed RNA polymerase</keyword>
<sequence length="50" mass="5747">YRPINRLGDKMFTNGQTVNMQSVMKDCGVIRKLLALIAGEKHAEEEEVRR</sequence>
<keyword evidence="1" id="KW-0804">Transcription</keyword>
<accession>A0ABV0N4U9</accession>
<proteinExistence type="predicted"/>
<comment type="caution">
    <text evidence="1">The sequence shown here is derived from an EMBL/GenBank/DDBJ whole genome shotgun (WGS) entry which is preliminary data.</text>
</comment>
<reference evidence="1 2" key="1">
    <citation type="submission" date="2021-06" db="EMBL/GenBank/DDBJ databases">
        <authorList>
            <person name="Palmer J.M."/>
        </authorList>
    </citation>
    <scope>NUCLEOTIDE SEQUENCE [LARGE SCALE GENOMIC DNA]</scope>
    <source>
        <strain evidence="1 2">GA_2019</strain>
        <tissue evidence="1">Muscle</tissue>
    </source>
</reference>
<protein>
    <submittedName>
        <fullName evidence="1">DNA-directed RNA polymerase I subunit RPA1</fullName>
    </submittedName>
</protein>
<keyword evidence="2" id="KW-1185">Reference proteome</keyword>
<organism evidence="1 2">
    <name type="scientific">Goodea atripinnis</name>
    <dbReference type="NCBI Taxonomy" id="208336"/>
    <lineage>
        <taxon>Eukaryota</taxon>
        <taxon>Metazoa</taxon>
        <taxon>Chordata</taxon>
        <taxon>Craniata</taxon>
        <taxon>Vertebrata</taxon>
        <taxon>Euteleostomi</taxon>
        <taxon>Actinopterygii</taxon>
        <taxon>Neopterygii</taxon>
        <taxon>Teleostei</taxon>
        <taxon>Neoteleostei</taxon>
        <taxon>Acanthomorphata</taxon>
        <taxon>Ovalentaria</taxon>
        <taxon>Atherinomorphae</taxon>
        <taxon>Cyprinodontiformes</taxon>
        <taxon>Goodeidae</taxon>
        <taxon>Goodea</taxon>
    </lineage>
</organism>
<evidence type="ECO:0000313" key="2">
    <source>
        <dbReference type="Proteomes" id="UP001476798"/>
    </source>
</evidence>
<evidence type="ECO:0000313" key="1">
    <source>
        <dbReference type="EMBL" id="MEQ2166429.1"/>
    </source>
</evidence>
<feature type="non-terminal residue" evidence="1">
    <location>
        <position position="1"/>
    </location>
</feature>
<dbReference type="EMBL" id="JAHRIO010023763">
    <property type="protein sequence ID" value="MEQ2166429.1"/>
    <property type="molecule type" value="Genomic_DNA"/>
</dbReference>
<gene>
    <name evidence="1" type="primary">POLR1A_3</name>
    <name evidence="1" type="ORF">GOODEAATRI_027993</name>
</gene>
<name>A0ABV0N4U9_9TELE</name>